<dbReference type="Proteomes" id="UP000599383">
    <property type="component" value="Unassembled WGS sequence"/>
</dbReference>
<dbReference type="PANTHER" id="PTHR43788">
    <property type="entry name" value="DNA2/NAM7 HELICASE FAMILY MEMBER"/>
    <property type="match status" value="1"/>
</dbReference>
<dbReference type="SUPFAM" id="SSF56024">
    <property type="entry name" value="Phospholipase D/nuclease"/>
    <property type="match status" value="1"/>
</dbReference>
<accession>A0ABX1WEA2</accession>
<evidence type="ECO:0000313" key="8">
    <source>
        <dbReference type="EMBL" id="NOD31657.1"/>
    </source>
</evidence>
<dbReference type="SUPFAM" id="SSF52540">
    <property type="entry name" value="P-loop containing nucleoside triphosphate hydrolases"/>
    <property type="match status" value="1"/>
</dbReference>
<evidence type="ECO:0000256" key="6">
    <source>
        <dbReference type="SAM" id="Coils"/>
    </source>
</evidence>
<dbReference type="InterPro" id="IPR001736">
    <property type="entry name" value="PLipase_D/transphosphatidylase"/>
</dbReference>
<feature type="domain" description="PLD phosphodiesterase" evidence="7">
    <location>
        <begin position="1068"/>
        <end position="1095"/>
    </location>
</feature>
<keyword evidence="2" id="KW-0547">Nucleotide-binding</keyword>
<comment type="similarity">
    <text evidence="1">Belongs to the DNA2/NAM7 helicase family.</text>
</comment>
<evidence type="ECO:0000256" key="1">
    <source>
        <dbReference type="ARBA" id="ARBA00007913"/>
    </source>
</evidence>
<dbReference type="CDD" id="cd09118">
    <property type="entry name" value="PLDc_yjhR_C_like"/>
    <property type="match status" value="1"/>
</dbReference>
<reference evidence="8 9" key="1">
    <citation type="submission" date="2019-12" db="EMBL/GenBank/DDBJ databases">
        <title>Ruegeria JWLKs population differentiation of coral mucus and skeleton niches.</title>
        <authorList>
            <person name="Luo D."/>
        </authorList>
    </citation>
    <scope>NUCLEOTIDE SEQUENCE [LARGE SCALE GENOMIC DNA]</scope>
    <source>
        <strain evidence="8 9">HKCCD6238</strain>
    </source>
</reference>
<evidence type="ECO:0000256" key="5">
    <source>
        <dbReference type="ARBA" id="ARBA00022840"/>
    </source>
</evidence>
<dbReference type="InterPro" id="IPR027417">
    <property type="entry name" value="P-loop_NTPase"/>
</dbReference>
<name>A0ABX1WEA2_9RHOB</name>
<feature type="coiled-coil region" evidence="6">
    <location>
        <begin position="420"/>
        <end position="476"/>
    </location>
</feature>
<dbReference type="Pfam" id="PF13086">
    <property type="entry name" value="AAA_11"/>
    <property type="match status" value="1"/>
</dbReference>
<dbReference type="InterPro" id="IPR050534">
    <property type="entry name" value="Coronavir_polyprotein_1ab"/>
</dbReference>
<protein>
    <recommendedName>
        <fullName evidence="7">PLD phosphodiesterase domain-containing protein</fullName>
    </recommendedName>
</protein>
<dbReference type="PANTHER" id="PTHR43788:SF8">
    <property type="entry name" value="DNA-BINDING PROTEIN SMUBP-2"/>
    <property type="match status" value="1"/>
</dbReference>
<keyword evidence="5" id="KW-0067">ATP-binding</keyword>
<dbReference type="InterPro" id="IPR041677">
    <property type="entry name" value="DNA2/NAM7_AAA_11"/>
</dbReference>
<dbReference type="PROSITE" id="PS50035">
    <property type="entry name" value="PLD"/>
    <property type="match status" value="1"/>
</dbReference>
<dbReference type="RefSeq" id="WP_171364057.1">
    <property type="nucleotide sequence ID" value="NZ_WVQY01000006.1"/>
</dbReference>
<evidence type="ECO:0000259" key="7">
    <source>
        <dbReference type="PROSITE" id="PS50035"/>
    </source>
</evidence>
<dbReference type="EMBL" id="WVQY01000006">
    <property type="protein sequence ID" value="NOD31657.1"/>
    <property type="molecule type" value="Genomic_DNA"/>
</dbReference>
<dbReference type="Gene3D" id="3.40.50.300">
    <property type="entry name" value="P-loop containing nucleotide triphosphate hydrolases"/>
    <property type="match status" value="3"/>
</dbReference>
<organism evidence="8 9">
    <name type="scientific">Ruegeria atlantica</name>
    <dbReference type="NCBI Taxonomy" id="81569"/>
    <lineage>
        <taxon>Bacteria</taxon>
        <taxon>Pseudomonadati</taxon>
        <taxon>Pseudomonadota</taxon>
        <taxon>Alphaproteobacteria</taxon>
        <taxon>Rhodobacterales</taxon>
        <taxon>Roseobacteraceae</taxon>
        <taxon>Ruegeria</taxon>
    </lineage>
</organism>
<evidence type="ECO:0000256" key="4">
    <source>
        <dbReference type="ARBA" id="ARBA00022806"/>
    </source>
</evidence>
<dbReference type="InterPro" id="IPR041679">
    <property type="entry name" value="DNA2/NAM7-like_C"/>
</dbReference>
<keyword evidence="3" id="KW-0378">Hydrolase</keyword>
<keyword evidence="6" id="KW-0175">Coiled coil</keyword>
<proteinExistence type="inferred from homology"/>
<dbReference type="InterPro" id="IPR047187">
    <property type="entry name" value="SF1_C_Upf1"/>
</dbReference>
<dbReference type="PIRSF" id="PIRSF026306">
    <property type="entry name" value="UCP026306"/>
    <property type="match status" value="1"/>
</dbReference>
<comment type="caution">
    <text evidence="8">The sequence shown here is derived from an EMBL/GenBank/DDBJ whole genome shotgun (WGS) entry which is preliminary data.</text>
</comment>
<keyword evidence="4" id="KW-0347">Helicase</keyword>
<dbReference type="CDD" id="cd18808">
    <property type="entry name" value="SF1_C_Upf1"/>
    <property type="match status" value="1"/>
</dbReference>
<evidence type="ECO:0000256" key="2">
    <source>
        <dbReference type="ARBA" id="ARBA00022741"/>
    </source>
</evidence>
<gene>
    <name evidence="8" type="ORF">GS617_15405</name>
</gene>
<evidence type="ECO:0000313" key="9">
    <source>
        <dbReference type="Proteomes" id="UP000599383"/>
    </source>
</evidence>
<evidence type="ECO:0000256" key="3">
    <source>
        <dbReference type="ARBA" id="ARBA00022801"/>
    </source>
</evidence>
<dbReference type="InterPro" id="IPR016834">
    <property type="entry name" value="UCP026306"/>
</dbReference>
<sequence>MDKNVEKILKYWRVSLADSALGDGKFTQRERKRFIELSGDAVRSGKLPDSMLERLFGEQKSAKSIAVRFWPLVMARKSYHGAARVDGLPEIVAPVVTEATVERDGQITPLRNALARDVLSPLPSGEFSIGSVDDLDDFLTETPLPDMIAEDSWPEYLSHCRKMVDAVAEGWPNGDEDFQSMGFGFLELAEDASATIRNIVDLYDKMLSEKPDAPLLRQVTAPRNTTTPPNSKVEHEFSRRLGHSNPHFPLSEHQRQVLAYLDVSSPGEVIAVNGPPGTGKTTMLLSAVASLWIKAALKGEDPPIIVAASTNNQAVTNIIDAFGKDFAKGGGPFAGRWLPDIKSFGIFLPSHSRKLEAAKKYQTEDFQTACESVEYFSRAKEEYLHAAQVAFPAISEARVELVVDAVQSEMAKEAKKLFELDQASKTVAEAQEAVRSVLGESPAEAEKELTKAAYEAQQNQERVKAAKTALEAHLAEESTFSAFFGFLPAIKKKRLLSAQHAIQEFMPDADGFNCFKDVESHVTESLRAAELSKTQAKKDLKKARGLRSSLADAENQWDRAKCAVADTVEDLESAADLSVRFKLFLLATKYWEGRWLLAMEEDLAGITGSSNKKGKATLVPRWQRRMMLTPCAVATFASLPGKLTYSRKTGGKWAKEYLYDFIDLLIVDEAGQVLPEVAGASFSLAKRALVIGDTQQIEPISSVPKPVDIGNLREVGLLQNDDDWNALSERGFCTTSGSAMRVAQEACRVSPYAELEKGLYLFEHRRCFDEIIGYSNALCYKGKLHPLRGPVPADAKLPGLGYLHIDGRAIRLGSSRANLLEARTIAAWLDANRAELESRYQARLEQIVGVVTPFGRQVREIRTACAHRGISVDLRDGITIGTVHSLQGAERPVVIFSPVYSKHADGNFIDASASMLNVTVSRAKDSCLVFGDMDVLATASPGSPRSMLGDFLFSSTENTLEFETEPRSDLQDDSGELQMLRDAAEHDAFLMDALAGNGRQYSIVSPWIIARTMESVGFLTAFEKAIGRGATVDVFSDPLLNRNVVGDGQTQMSLAKDTLKKLGVRLHEVPRLHSKIVAVDDDLLAIGSYNWLSADRLGKYARHETSFVYRGQHLESEIQTIFHSLGGRTKSRANP</sequence>
<dbReference type="Pfam" id="PF13087">
    <property type="entry name" value="AAA_12"/>
    <property type="match status" value="1"/>
</dbReference>
<dbReference type="Gene3D" id="3.30.870.10">
    <property type="entry name" value="Endonuclease Chain A"/>
    <property type="match status" value="1"/>
</dbReference>
<keyword evidence="9" id="KW-1185">Reference proteome</keyword>